<reference evidence="2 3" key="1">
    <citation type="submission" date="2014-07" db="EMBL/GenBank/DDBJ databases">
        <title>Draft Genome Sequence of Gephyronic Acid Producer, Cystobacter violaceus Strain Cb vi76.</title>
        <authorList>
            <person name="Stevens D.C."/>
            <person name="Young J."/>
            <person name="Carmichael R."/>
            <person name="Tan J."/>
            <person name="Taylor R.E."/>
        </authorList>
    </citation>
    <scope>NUCLEOTIDE SEQUENCE [LARGE SCALE GENOMIC DNA]</scope>
    <source>
        <strain evidence="2 3">Cb vi76</strain>
    </source>
</reference>
<sequence>MSDALFSSEFEPADTRYLWRLWFADLLDLATSALLGWGALRALDVDRTPRALVVAAVVTWLAMSLAGGLSGWTLWRGVLGLRLVADGSPPGPVRGLVRAVLAPVDLVISPFVQRRYGDRLQKVQPEAVPVFTKKWQRGLGWQGFWLVMVFASVWFIVLPTKREALGYLKKLDGWRCCNAKTPPSPFKCTTSVSRALSEAEDGDAQAQAIVKDCPRATAGLGR</sequence>
<comment type="caution">
    <text evidence="2">The sequence shown here is derived from an EMBL/GenBank/DDBJ whole genome shotgun (WGS) entry which is preliminary data.</text>
</comment>
<keyword evidence="1" id="KW-0812">Transmembrane</keyword>
<feature type="transmembrane region" description="Helical" evidence="1">
    <location>
        <begin position="20"/>
        <end position="40"/>
    </location>
</feature>
<dbReference type="Proteomes" id="UP000028547">
    <property type="component" value="Unassembled WGS sequence"/>
</dbReference>
<gene>
    <name evidence="2" type="ORF">Q664_44615</name>
</gene>
<feature type="transmembrane region" description="Helical" evidence="1">
    <location>
        <begin position="139"/>
        <end position="157"/>
    </location>
</feature>
<feature type="transmembrane region" description="Helical" evidence="1">
    <location>
        <begin position="52"/>
        <end position="75"/>
    </location>
</feature>
<keyword evidence="1" id="KW-0472">Membrane</keyword>
<keyword evidence="1" id="KW-1133">Transmembrane helix</keyword>
<evidence type="ECO:0008006" key="4">
    <source>
        <dbReference type="Google" id="ProtNLM"/>
    </source>
</evidence>
<accession>A0A084SHD9</accession>
<proteinExistence type="predicted"/>
<dbReference type="RefSeq" id="WP_043410550.1">
    <property type="nucleotide sequence ID" value="NZ_JPMI01000322.1"/>
</dbReference>
<protein>
    <recommendedName>
        <fullName evidence="4">RDD domain-containing protein</fullName>
    </recommendedName>
</protein>
<evidence type="ECO:0000313" key="3">
    <source>
        <dbReference type="Proteomes" id="UP000028547"/>
    </source>
</evidence>
<name>A0A084SHD9_9BACT</name>
<evidence type="ECO:0000313" key="2">
    <source>
        <dbReference type="EMBL" id="KFA87874.1"/>
    </source>
</evidence>
<evidence type="ECO:0000256" key="1">
    <source>
        <dbReference type="SAM" id="Phobius"/>
    </source>
</evidence>
<dbReference type="AlphaFoldDB" id="A0A084SHD9"/>
<organism evidence="2 3">
    <name type="scientific">Archangium violaceum Cb vi76</name>
    <dbReference type="NCBI Taxonomy" id="1406225"/>
    <lineage>
        <taxon>Bacteria</taxon>
        <taxon>Pseudomonadati</taxon>
        <taxon>Myxococcota</taxon>
        <taxon>Myxococcia</taxon>
        <taxon>Myxococcales</taxon>
        <taxon>Cystobacterineae</taxon>
        <taxon>Archangiaceae</taxon>
        <taxon>Archangium</taxon>
    </lineage>
</organism>
<dbReference type="EMBL" id="JPMI01000322">
    <property type="protein sequence ID" value="KFA87874.1"/>
    <property type="molecule type" value="Genomic_DNA"/>
</dbReference>